<protein>
    <submittedName>
        <fullName evidence="2">Uncharacterized protein</fullName>
    </submittedName>
</protein>
<evidence type="ECO:0000313" key="4">
    <source>
        <dbReference type="Proteomes" id="UP001642360"/>
    </source>
</evidence>
<dbReference type="PANTHER" id="PTHR21596">
    <property type="entry name" value="RIBONUCLEASE P SUBUNIT P38"/>
    <property type="match status" value="1"/>
</dbReference>
<comment type="caution">
    <text evidence="2">The sequence shown here is derived from an EMBL/GenBank/DDBJ whole genome shotgun (WGS) entry which is preliminary data.</text>
</comment>
<dbReference type="EMBL" id="CAUOFW020001562">
    <property type="protein sequence ID" value="CAK9146347.1"/>
    <property type="molecule type" value="Genomic_DNA"/>
</dbReference>
<dbReference type="AlphaFoldDB" id="A0ABC8RNG4"/>
<sequence>MQQNAHHQLGKISKEHERITLHLEDEKRELEQREKELCKREADNEKERRMLHFEKQTNEKATLEKKQAEENVLNLAEDHNRETEKLLKKIVELEKTLEAKEAMELEIERMRETLHTIKQNLEEKEEELEGLEALNQVLIVKEHKSCQELQEARNELINASFLFSEGLIQ</sequence>
<evidence type="ECO:0000256" key="1">
    <source>
        <dbReference type="SAM" id="MobiDB-lite"/>
    </source>
</evidence>
<dbReference type="InterPro" id="IPR045177">
    <property type="entry name" value="FDM1-5/IDN2"/>
</dbReference>
<gene>
    <name evidence="2" type="ORF">ILEXP_LOCUS14180</name>
    <name evidence="3" type="ORF">ILEXP_LOCUS55797</name>
</gene>
<proteinExistence type="predicted"/>
<feature type="compositionally biased region" description="Basic and acidic residues" evidence="1">
    <location>
        <begin position="12"/>
        <end position="49"/>
    </location>
</feature>
<keyword evidence="4" id="KW-1185">Reference proteome</keyword>
<dbReference type="Proteomes" id="UP001642360">
    <property type="component" value="Unassembled WGS sequence"/>
</dbReference>
<evidence type="ECO:0000313" key="3">
    <source>
        <dbReference type="EMBL" id="CAK9185399.1"/>
    </source>
</evidence>
<dbReference type="EMBL" id="CAUOFW020009284">
    <property type="protein sequence ID" value="CAK9185399.1"/>
    <property type="molecule type" value="Genomic_DNA"/>
</dbReference>
<accession>A0ABC8RNG4</accession>
<feature type="region of interest" description="Disordered" evidence="1">
    <location>
        <begin position="1"/>
        <end position="49"/>
    </location>
</feature>
<organism evidence="2 4">
    <name type="scientific">Ilex paraguariensis</name>
    <name type="common">yerba mate</name>
    <dbReference type="NCBI Taxonomy" id="185542"/>
    <lineage>
        <taxon>Eukaryota</taxon>
        <taxon>Viridiplantae</taxon>
        <taxon>Streptophyta</taxon>
        <taxon>Embryophyta</taxon>
        <taxon>Tracheophyta</taxon>
        <taxon>Spermatophyta</taxon>
        <taxon>Magnoliopsida</taxon>
        <taxon>eudicotyledons</taxon>
        <taxon>Gunneridae</taxon>
        <taxon>Pentapetalae</taxon>
        <taxon>asterids</taxon>
        <taxon>campanulids</taxon>
        <taxon>Aquifoliales</taxon>
        <taxon>Aquifoliaceae</taxon>
        <taxon>Ilex</taxon>
    </lineage>
</organism>
<dbReference type="PANTHER" id="PTHR21596:SF23">
    <property type="entry name" value="FACTOR OF DNA METHYLATION 4"/>
    <property type="match status" value="1"/>
</dbReference>
<evidence type="ECO:0000313" key="2">
    <source>
        <dbReference type="EMBL" id="CAK9146347.1"/>
    </source>
</evidence>
<name>A0ABC8RNG4_9AQUA</name>
<reference evidence="2 4" key="1">
    <citation type="submission" date="2024-02" db="EMBL/GenBank/DDBJ databases">
        <authorList>
            <person name="Vignale AGUSTIN F."/>
            <person name="Sosa J E."/>
            <person name="Modenutti C."/>
        </authorList>
    </citation>
    <scope>NUCLEOTIDE SEQUENCE [LARGE SCALE GENOMIC DNA]</scope>
</reference>